<keyword evidence="2" id="KW-1185">Reference proteome</keyword>
<organism evidence="1 2">
    <name type="scientific">Prunus dulcis</name>
    <name type="common">Almond</name>
    <name type="synonym">Amygdalus dulcis</name>
    <dbReference type="NCBI Taxonomy" id="3755"/>
    <lineage>
        <taxon>Eukaryota</taxon>
        <taxon>Viridiplantae</taxon>
        <taxon>Streptophyta</taxon>
        <taxon>Embryophyta</taxon>
        <taxon>Tracheophyta</taxon>
        <taxon>Spermatophyta</taxon>
        <taxon>Magnoliopsida</taxon>
        <taxon>eudicotyledons</taxon>
        <taxon>Gunneridae</taxon>
        <taxon>Pentapetalae</taxon>
        <taxon>rosids</taxon>
        <taxon>fabids</taxon>
        <taxon>Rosales</taxon>
        <taxon>Rosaceae</taxon>
        <taxon>Amygdaloideae</taxon>
        <taxon>Amygdaleae</taxon>
        <taxon>Prunus</taxon>
    </lineage>
</organism>
<gene>
    <name evidence="1" type="ORF">L3X38_008131</name>
</gene>
<evidence type="ECO:0000313" key="2">
    <source>
        <dbReference type="Proteomes" id="UP001054821"/>
    </source>
</evidence>
<dbReference type="Proteomes" id="UP001054821">
    <property type="component" value="Chromosome 1"/>
</dbReference>
<dbReference type="AlphaFoldDB" id="A0AAD4ZWA1"/>
<sequence>MAINFGSISIGTRPSTNSNESYNGYGYVMSDYSGTSYGAQDDETDYGPTSWVNPNYPIHGRTIGSSRETYLHHVQTWLTNCSCYMTCGSSSDTGGSCWDLVLFTTLRRPKNYAWSYEFVWVSKDYDFAHRRLILTIGMFCGPLMWVYCAGYCPLWAWLHSHQPARFCFWELTKQLPRVVTHPGIAPASNSLNFGVPTNPKPVSSQKASHYIDARCAI</sequence>
<protein>
    <submittedName>
        <fullName evidence="1">Uncharacterized protein</fullName>
    </submittedName>
</protein>
<dbReference type="EMBL" id="JAJFAZ020000001">
    <property type="protein sequence ID" value="KAI5355236.1"/>
    <property type="molecule type" value="Genomic_DNA"/>
</dbReference>
<accession>A0AAD4ZWA1</accession>
<evidence type="ECO:0000313" key="1">
    <source>
        <dbReference type="EMBL" id="KAI5355236.1"/>
    </source>
</evidence>
<proteinExistence type="predicted"/>
<comment type="caution">
    <text evidence="1">The sequence shown here is derived from an EMBL/GenBank/DDBJ whole genome shotgun (WGS) entry which is preliminary data.</text>
</comment>
<name>A0AAD4ZWA1_PRUDU</name>
<reference evidence="1 2" key="1">
    <citation type="journal article" date="2022" name="G3 (Bethesda)">
        <title>Whole-genome sequence and methylome profiling of the almond [Prunus dulcis (Mill.) D.A. Webb] cultivar 'Nonpareil'.</title>
        <authorList>
            <person name="D'Amico-Willman K.M."/>
            <person name="Ouma W.Z."/>
            <person name="Meulia T."/>
            <person name="Sideli G.M."/>
            <person name="Gradziel T.M."/>
            <person name="Fresnedo-Ramirez J."/>
        </authorList>
    </citation>
    <scope>NUCLEOTIDE SEQUENCE [LARGE SCALE GENOMIC DNA]</scope>
    <source>
        <strain evidence="1">Clone GOH B32 T37-40</strain>
    </source>
</reference>